<dbReference type="EMBL" id="JADNYJ010000002">
    <property type="protein sequence ID" value="KAF8913033.1"/>
    <property type="molecule type" value="Genomic_DNA"/>
</dbReference>
<reference evidence="3" key="1">
    <citation type="submission" date="2020-11" db="EMBL/GenBank/DDBJ databases">
        <authorList>
            <consortium name="DOE Joint Genome Institute"/>
            <person name="Ahrendt S."/>
            <person name="Riley R."/>
            <person name="Andreopoulos W."/>
            <person name="LaButti K."/>
            <person name="Pangilinan J."/>
            <person name="Ruiz-duenas F.J."/>
            <person name="Barrasa J.M."/>
            <person name="Sanchez-Garcia M."/>
            <person name="Camarero S."/>
            <person name="Miyauchi S."/>
            <person name="Serrano A."/>
            <person name="Linde D."/>
            <person name="Babiker R."/>
            <person name="Drula E."/>
            <person name="Ayuso-Fernandez I."/>
            <person name="Pacheco R."/>
            <person name="Padilla G."/>
            <person name="Ferreira P."/>
            <person name="Barriuso J."/>
            <person name="Kellner H."/>
            <person name="Castanera R."/>
            <person name="Alfaro M."/>
            <person name="Ramirez L."/>
            <person name="Pisabarro A.G."/>
            <person name="Kuo A."/>
            <person name="Tritt A."/>
            <person name="Lipzen A."/>
            <person name="He G."/>
            <person name="Yan M."/>
            <person name="Ng V."/>
            <person name="Cullen D."/>
            <person name="Martin F."/>
            <person name="Rosso M.-N."/>
            <person name="Henrissat B."/>
            <person name="Hibbett D."/>
            <person name="Martinez A.T."/>
            <person name="Grigoriev I.V."/>
        </authorList>
    </citation>
    <scope>NUCLEOTIDE SEQUENCE</scope>
    <source>
        <strain evidence="3">AH 44721</strain>
    </source>
</reference>
<evidence type="ECO:0000256" key="1">
    <source>
        <dbReference type="SAM" id="MobiDB-lite"/>
    </source>
</evidence>
<name>A0A9P5TV97_GYMJU</name>
<gene>
    <name evidence="3" type="ORF">CPB84DRAFT_1760183</name>
</gene>
<protein>
    <recommendedName>
        <fullName evidence="2">LYR motif-containing protein Cup1-like N-terminal domain-containing protein</fullName>
    </recommendedName>
</protein>
<accession>A0A9P5TV97</accession>
<organism evidence="3 4">
    <name type="scientific">Gymnopilus junonius</name>
    <name type="common">Spectacular rustgill mushroom</name>
    <name type="synonym">Gymnopilus spectabilis subsp. junonius</name>
    <dbReference type="NCBI Taxonomy" id="109634"/>
    <lineage>
        <taxon>Eukaryota</taxon>
        <taxon>Fungi</taxon>
        <taxon>Dikarya</taxon>
        <taxon>Basidiomycota</taxon>
        <taxon>Agaricomycotina</taxon>
        <taxon>Agaricomycetes</taxon>
        <taxon>Agaricomycetidae</taxon>
        <taxon>Agaricales</taxon>
        <taxon>Agaricineae</taxon>
        <taxon>Hymenogastraceae</taxon>
        <taxon>Gymnopilus</taxon>
    </lineage>
</organism>
<feature type="compositionally biased region" description="Polar residues" evidence="1">
    <location>
        <begin position="245"/>
        <end position="255"/>
    </location>
</feature>
<feature type="domain" description="LYR motif-containing protein Cup1-like N-terminal" evidence="2">
    <location>
        <begin position="11"/>
        <end position="95"/>
    </location>
</feature>
<dbReference type="InterPro" id="IPR046896">
    <property type="entry name" value="Cup1-like_N"/>
</dbReference>
<evidence type="ECO:0000259" key="2">
    <source>
        <dbReference type="Pfam" id="PF20263"/>
    </source>
</evidence>
<evidence type="ECO:0000313" key="4">
    <source>
        <dbReference type="Proteomes" id="UP000724874"/>
    </source>
</evidence>
<evidence type="ECO:0000313" key="3">
    <source>
        <dbReference type="EMBL" id="KAF8913033.1"/>
    </source>
</evidence>
<dbReference type="OrthoDB" id="198652at2759"/>
<dbReference type="Pfam" id="PF20263">
    <property type="entry name" value="LYRM2-like"/>
    <property type="match status" value="1"/>
</dbReference>
<dbReference type="Proteomes" id="UP000724874">
    <property type="component" value="Unassembled WGS sequence"/>
</dbReference>
<comment type="caution">
    <text evidence="3">The sequence shown here is derived from an EMBL/GenBank/DDBJ whole genome shotgun (WGS) entry which is preliminary data.</text>
</comment>
<feature type="region of interest" description="Disordered" evidence="1">
    <location>
        <begin position="238"/>
        <end position="257"/>
    </location>
</feature>
<sequence length="323" mass="37511">MAPHSLSLLPLYRSYLRQIRLLPHIYLRHFFQIRAREDIEAIRSTHEEELRNRRAYSVHKRIRRIEKANNGNLKAFDHILDLAYGRVGKLKWELLEPLLSDPTATIPEPIIPGVEKSRPPIYSPELKALLTSALSRSTKPLDRADLTAPRTLPARADPSSEEARLFGPLSKRREVNIRWRFFRTGLTKVLPPLEIEGRQLCDNQSTSVSCRPLAIQNQGIIRDIQNLIGDLFVERPKTRRERGSNPPSQDISATPQCVKRHPSRWVRRRYRALLSRIPQLVYDPKSTKEPFSVRTFPLAHYPQDRKADRMRHADPTVMAWVEK</sequence>
<dbReference type="AlphaFoldDB" id="A0A9P5TV97"/>
<proteinExistence type="predicted"/>
<keyword evidence="4" id="KW-1185">Reference proteome</keyword>
<feature type="region of interest" description="Disordered" evidence="1">
    <location>
        <begin position="140"/>
        <end position="163"/>
    </location>
</feature>